<evidence type="ECO:0000256" key="1">
    <source>
        <dbReference type="ARBA" id="ARBA00010333"/>
    </source>
</evidence>
<evidence type="ECO:0000313" key="6">
    <source>
        <dbReference type="Proteomes" id="UP001501169"/>
    </source>
</evidence>
<comment type="caution">
    <text evidence="5">The sequence shown here is derived from an EMBL/GenBank/DDBJ whole genome shotgun (WGS) entry which is preliminary data.</text>
</comment>
<feature type="chain" id="PRO_5045627457" evidence="3">
    <location>
        <begin position="26"/>
        <end position="254"/>
    </location>
</feature>
<evidence type="ECO:0000256" key="2">
    <source>
        <dbReference type="ARBA" id="ARBA00022729"/>
    </source>
</evidence>
<sequence>MYKALCFAVPLLMAMLAALPPAAQAERLKFASSNYYPHYAEDLPQQGAVTEIVRQAFLLQGIEIDVEFMPFARAYRESQQASYIGLIAAWYDDERAEHFYYSQPLYANQIVFFKRKSEQIQYRDYADIARQQLRLALVQGYLQPEGLLQSLPNLVRVAQDEQAFQMLARGRVDLVPADKLNGLYLLQQKLPNDSDRLDYLTPALEQRPMYLLLSKQDPRAEALMQQFNTGLTELRHSGQYQQILQTLLPQQQPQ</sequence>
<dbReference type="Pfam" id="PF00497">
    <property type="entry name" value="SBP_bac_3"/>
    <property type="match status" value="1"/>
</dbReference>
<organism evidence="5 6">
    <name type="scientific">Rheinheimera aquimaris</name>
    <dbReference type="NCBI Taxonomy" id="412437"/>
    <lineage>
        <taxon>Bacteria</taxon>
        <taxon>Pseudomonadati</taxon>
        <taxon>Pseudomonadota</taxon>
        <taxon>Gammaproteobacteria</taxon>
        <taxon>Chromatiales</taxon>
        <taxon>Chromatiaceae</taxon>
        <taxon>Rheinheimera</taxon>
    </lineage>
</organism>
<feature type="domain" description="Solute-binding protein family 3/N-terminal" evidence="4">
    <location>
        <begin position="41"/>
        <end position="246"/>
    </location>
</feature>
<evidence type="ECO:0000259" key="4">
    <source>
        <dbReference type="Pfam" id="PF00497"/>
    </source>
</evidence>
<dbReference type="PANTHER" id="PTHR35936">
    <property type="entry name" value="MEMBRANE-BOUND LYTIC MUREIN TRANSGLYCOSYLASE F"/>
    <property type="match status" value="1"/>
</dbReference>
<feature type="signal peptide" evidence="3">
    <location>
        <begin position="1"/>
        <end position="25"/>
    </location>
</feature>
<evidence type="ECO:0000313" key="5">
    <source>
        <dbReference type="EMBL" id="GAA0549442.1"/>
    </source>
</evidence>
<accession>A0ABP3NSU6</accession>
<keyword evidence="2 3" id="KW-0732">Signal</keyword>
<comment type="similarity">
    <text evidence="1">Belongs to the bacterial solute-binding protein 3 family.</text>
</comment>
<reference evidence="6" key="1">
    <citation type="journal article" date="2019" name="Int. J. Syst. Evol. Microbiol.">
        <title>The Global Catalogue of Microorganisms (GCM) 10K type strain sequencing project: providing services to taxonomists for standard genome sequencing and annotation.</title>
        <authorList>
            <consortium name="The Broad Institute Genomics Platform"/>
            <consortium name="The Broad Institute Genome Sequencing Center for Infectious Disease"/>
            <person name="Wu L."/>
            <person name="Ma J."/>
        </authorList>
    </citation>
    <scope>NUCLEOTIDE SEQUENCE [LARGE SCALE GENOMIC DNA]</scope>
    <source>
        <strain evidence="6">JCM 14331</strain>
    </source>
</reference>
<gene>
    <name evidence="5" type="ORF">GCM10009098_16370</name>
</gene>
<dbReference type="Gene3D" id="3.40.190.10">
    <property type="entry name" value="Periplasmic binding protein-like II"/>
    <property type="match status" value="2"/>
</dbReference>
<name>A0ABP3NSU6_9GAMM</name>
<dbReference type="EMBL" id="BAAAEO010000002">
    <property type="protein sequence ID" value="GAA0549442.1"/>
    <property type="molecule type" value="Genomic_DNA"/>
</dbReference>
<protein>
    <submittedName>
        <fullName evidence="5">Transporter substrate-binding domain-containing protein</fullName>
    </submittedName>
</protein>
<proteinExistence type="inferred from homology"/>
<evidence type="ECO:0000256" key="3">
    <source>
        <dbReference type="SAM" id="SignalP"/>
    </source>
</evidence>
<dbReference type="Proteomes" id="UP001501169">
    <property type="component" value="Unassembled WGS sequence"/>
</dbReference>
<keyword evidence="6" id="KW-1185">Reference proteome</keyword>
<dbReference type="InterPro" id="IPR001638">
    <property type="entry name" value="Solute-binding_3/MltF_N"/>
</dbReference>
<dbReference type="PANTHER" id="PTHR35936:SF25">
    <property type="entry name" value="ABC TRANSPORTER SUBSTRATE-BINDING PROTEIN"/>
    <property type="match status" value="1"/>
</dbReference>
<dbReference type="SUPFAM" id="SSF53850">
    <property type="entry name" value="Periplasmic binding protein-like II"/>
    <property type="match status" value="1"/>
</dbReference>